<evidence type="ECO:0000313" key="2">
    <source>
        <dbReference type="EnsemblPlants" id="LPERR08G04210.1"/>
    </source>
</evidence>
<evidence type="ECO:0000256" key="1">
    <source>
        <dbReference type="SAM" id="MobiDB-lite"/>
    </source>
</evidence>
<proteinExistence type="predicted"/>
<dbReference type="Gramene" id="LPERR08G04210.1">
    <property type="protein sequence ID" value="LPERR08G04210.1"/>
    <property type="gene ID" value="LPERR08G04210"/>
</dbReference>
<feature type="region of interest" description="Disordered" evidence="1">
    <location>
        <begin position="85"/>
        <end position="124"/>
    </location>
</feature>
<name>A0A0D9X4V1_9ORYZ</name>
<reference evidence="2 3" key="1">
    <citation type="submission" date="2012-08" db="EMBL/GenBank/DDBJ databases">
        <title>Oryza genome evolution.</title>
        <authorList>
            <person name="Wing R.A."/>
        </authorList>
    </citation>
    <scope>NUCLEOTIDE SEQUENCE</scope>
</reference>
<evidence type="ECO:0000313" key="3">
    <source>
        <dbReference type="Proteomes" id="UP000032180"/>
    </source>
</evidence>
<dbReference type="Proteomes" id="UP000032180">
    <property type="component" value="Chromosome 8"/>
</dbReference>
<sequence>MATVLTRLHLSTIAGKRQLLHALRRSPAHQSAVLGGKNAISLLFSSPLRLKYNAAAGVSLDDNIAAKHHVIGALQTKAVADGDVDNEKMATSPARGGSKAGLLLGCGEQPPLQGGGPHYNKSTK</sequence>
<accession>A0A0D9X4V1</accession>
<organism evidence="2 3">
    <name type="scientific">Leersia perrieri</name>
    <dbReference type="NCBI Taxonomy" id="77586"/>
    <lineage>
        <taxon>Eukaryota</taxon>
        <taxon>Viridiplantae</taxon>
        <taxon>Streptophyta</taxon>
        <taxon>Embryophyta</taxon>
        <taxon>Tracheophyta</taxon>
        <taxon>Spermatophyta</taxon>
        <taxon>Magnoliopsida</taxon>
        <taxon>Liliopsida</taxon>
        <taxon>Poales</taxon>
        <taxon>Poaceae</taxon>
        <taxon>BOP clade</taxon>
        <taxon>Oryzoideae</taxon>
        <taxon>Oryzeae</taxon>
        <taxon>Oryzinae</taxon>
        <taxon>Leersia</taxon>
    </lineage>
</organism>
<dbReference type="HOGENOM" id="CLU_1743515_0_0_1"/>
<dbReference type="EnsemblPlants" id="LPERR08G04210.1">
    <property type="protein sequence ID" value="LPERR08G04210.1"/>
    <property type="gene ID" value="LPERR08G04210"/>
</dbReference>
<dbReference type="AlphaFoldDB" id="A0A0D9X4V1"/>
<protein>
    <submittedName>
        <fullName evidence="2">Uncharacterized protein</fullName>
    </submittedName>
</protein>
<reference evidence="2" key="3">
    <citation type="submission" date="2015-04" db="UniProtKB">
        <authorList>
            <consortium name="EnsemblPlants"/>
        </authorList>
    </citation>
    <scope>IDENTIFICATION</scope>
</reference>
<keyword evidence="3" id="KW-1185">Reference proteome</keyword>
<reference evidence="3" key="2">
    <citation type="submission" date="2013-12" db="EMBL/GenBank/DDBJ databases">
        <authorList>
            <person name="Yu Y."/>
            <person name="Lee S."/>
            <person name="de Baynast K."/>
            <person name="Wissotski M."/>
            <person name="Liu L."/>
            <person name="Talag J."/>
            <person name="Goicoechea J."/>
            <person name="Angelova A."/>
            <person name="Jetty R."/>
            <person name="Kudrna D."/>
            <person name="Golser W."/>
            <person name="Rivera L."/>
            <person name="Zhang J."/>
            <person name="Wing R."/>
        </authorList>
    </citation>
    <scope>NUCLEOTIDE SEQUENCE</scope>
</reference>